<dbReference type="GO" id="GO:0043565">
    <property type="term" value="F:sequence-specific DNA binding"/>
    <property type="evidence" value="ECO:0007669"/>
    <property type="project" value="InterPro"/>
</dbReference>
<evidence type="ECO:0000313" key="10">
    <source>
        <dbReference type="EMBL" id="KAK9122664.1"/>
    </source>
</evidence>
<keyword evidence="6" id="KW-0804">Transcription</keyword>
<keyword evidence="11" id="KW-1185">Reference proteome</keyword>
<comment type="similarity">
    <text evidence="7">Belongs to the type IV zinc-finger family. Class B subfamily.</text>
</comment>
<keyword evidence="3" id="KW-0862">Zinc</keyword>
<dbReference type="InterPro" id="IPR000679">
    <property type="entry name" value="Znf_GATA"/>
</dbReference>
<evidence type="ECO:0000256" key="1">
    <source>
        <dbReference type="ARBA" id="ARBA00022723"/>
    </source>
</evidence>
<dbReference type="GO" id="GO:0008270">
    <property type="term" value="F:zinc ion binding"/>
    <property type="evidence" value="ECO:0007669"/>
    <property type="project" value="UniProtKB-KW"/>
</dbReference>
<keyword evidence="4" id="KW-0805">Transcription regulation</keyword>
<organism evidence="10 11">
    <name type="scientific">Stephania japonica</name>
    <dbReference type="NCBI Taxonomy" id="461633"/>
    <lineage>
        <taxon>Eukaryota</taxon>
        <taxon>Viridiplantae</taxon>
        <taxon>Streptophyta</taxon>
        <taxon>Embryophyta</taxon>
        <taxon>Tracheophyta</taxon>
        <taxon>Spermatophyta</taxon>
        <taxon>Magnoliopsida</taxon>
        <taxon>Ranunculales</taxon>
        <taxon>Menispermaceae</taxon>
        <taxon>Menispermoideae</taxon>
        <taxon>Cissampelideae</taxon>
        <taxon>Stephania</taxon>
    </lineage>
</organism>
<dbReference type="Proteomes" id="UP001417504">
    <property type="component" value="Unassembled WGS sequence"/>
</dbReference>
<evidence type="ECO:0000256" key="2">
    <source>
        <dbReference type="ARBA" id="ARBA00022771"/>
    </source>
</evidence>
<evidence type="ECO:0000256" key="5">
    <source>
        <dbReference type="ARBA" id="ARBA00023125"/>
    </source>
</evidence>
<gene>
    <name evidence="10" type="ORF">Sjap_012266</name>
</gene>
<protein>
    <recommendedName>
        <fullName evidence="9">GATA-type domain-containing protein</fullName>
    </recommendedName>
</protein>
<evidence type="ECO:0000256" key="3">
    <source>
        <dbReference type="ARBA" id="ARBA00022833"/>
    </source>
</evidence>
<dbReference type="EMBL" id="JBBNAE010000005">
    <property type="protein sequence ID" value="KAK9122664.1"/>
    <property type="molecule type" value="Genomic_DNA"/>
</dbReference>
<evidence type="ECO:0000256" key="8">
    <source>
        <dbReference type="PROSITE-ProRule" id="PRU00094"/>
    </source>
</evidence>
<evidence type="ECO:0000256" key="7">
    <source>
        <dbReference type="ARBA" id="ARBA00024019"/>
    </source>
</evidence>
<accession>A0AAP0NY41</accession>
<keyword evidence="5" id="KW-0238">DNA-binding</keyword>
<keyword evidence="1" id="KW-0479">Metal-binding</keyword>
<evidence type="ECO:0000256" key="6">
    <source>
        <dbReference type="ARBA" id="ARBA00023163"/>
    </source>
</evidence>
<dbReference type="GO" id="GO:0006355">
    <property type="term" value="P:regulation of DNA-templated transcription"/>
    <property type="evidence" value="ECO:0007669"/>
    <property type="project" value="InterPro"/>
</dbReference>
<dbReference type="PANTHER" id="PTHR46813:SF16">
    <property type="entry name" value="GATA TRANSCRIPTION FACTOR 18"/>
    <property type="match status" value="1"/>
</dbReference>
<dbReference type="Pfam" id="PF00320">
    <property type="entry name" value="GATA"/>
    <property type="match status" value="1"/>
</dbReference>
<comment type="caution">
    <text evidence="10">The sequence shown here is derived from an EMBL/GenBank/DDBJ whole genome shotgun (WGS) entry which is preliminary data.</text>
</comment>
<sequence length="51" mass="5651">MKTEAEGSMSKCLACLTSCTPLWRNSPLGFKTLCNACGIRFKKRMRGGLPR</sequence>
<dbReference type="SUPFAM" id="SSF57716">
    <property type="entry name" value="Glucocorticoid receptor-like (DNA-binding domain)"/>
    <property type="match status" value="1"/>
</dbReference>
<dbReference type="AlphaFoldDB" id="A0AAP0NY41"/>
<dbReference type="PANTHER" id="PTHR46813">
    <property type="entry name" value="GATA TRANSCRIPTION FACTOR 18"/>
    <property type="match status" value="1"/>
</dbReference>
<evidence type="ECO:0000259" key="9">
    <source>
        <dbReference type="PROSITE" id="PS50114"/>
    </source>
</evidence>
<evidence type="ECO:0000256" key="4">
    <source>
        <dbReference type="ARBA" id="ARBA00023015"/>
    </source>
</evidence>
<feature type="domain" description="GATA-type" evidence="9">
    <location>
        <begin position="6"/>
        <end position="42"/>
    </location>
</feature>
<evidence type="ECO:0000313" key="11">
    <source>
        <dbReference type="Proteomes" id="UP001417504"/>
    </source>
</evidence>
<dbReference type="Gene3D" id="3.30.50.10">
    <property type="entry name" value="Erythroid Transcription Factor GATA-1, subunit A"/>
    <property type="match status" value="1"/>
</dbReference>
<dbReference type="PROSITE" id="PS50114">
    <property type="entry name" value="GATA_ZN_FINGER_2"/>
    <property type="match status" value="1"/>
</dbReference>
<name>A0AAP0NY41_9MAGN</name>
<proteinExistence type="inferred from homology"/>
<keyword evidence="2 8" id="KW-0863">Zinc-finger</keyword>
<reference evidence="10 11" key="1">
    <citation type="submission" date="2024-01" db="EMBL/GenBank/DDBJ databases">
        <title>Genome assemblies of Stephania.</title>
        <authorList>
            <person name="Yang L."/>
        </authorList>
    </citation>
    <scope>NUCLEOTIDE SEQUENCE [LARGE SCALE GENOMIC DNA]</scope>
    <source>
        <strain evidence="10">QJT</strain>
        <tissue evidence="10">Leaf</tissue>
    </source>
</reference>
<dbReference type="SMART" id="SM00401">
    <property type="entry name" value="ZnF_GATA"/>
    <property type="match status" value="1"/>
</dbReference>
<dbReference type="InterPro" id="IPR013088">
    <property type="entry name" value="Znf_NHR/GATA"/>
</dbReference>